<evidence type="ECO:0000313" key="1">
    <source>
        <dbReference type="EMBL" id="SFP52585.1"/>
    </source>
</evidence>
<organism evidence="1 2">
    <name type="scientific">Salibacterium halotolerans</name>
    <dbReference type="NCBI Taxonomy" id="1884432"/>
    <lineage>
        <taxon>Bacteria</taxon>
        <taxon>Bacillati</taxon>
        <taxon>Bacillota</taxon>
        <taxon>Bacilli</taxon>
        <taxon>Bacillales</taxon>
        <taxon>Bacillaceae</taxon>
    </lineage>
</organism>
<accession>A0A1I5R272</accession>
<evidence type="ECO:0008006" key="3">
    <source>
        <dbReference type="Google" id="ProtNLM"/>
    </source>
</evidence>
<sequence length="38" mass="4509">MFIHAADIHLDSPFRGLERYEGAPVDEIRRRHVKHLLI</sequence>
<keyword evidence="2" id="KW-1185">Reference proteome</keyword>
<dbReference type="STRING" id="1884432.SAMN05518683_106122"/>
<dbReference type="Proteomes" id="UP000198892">
    <property type="component" value="Unassembled WGS sequence"/>
</dbReference>
<reference evidence="2" key="1">
    <citation type="submission" date="2016-10" db="EMBL/GenBank/DDBJ databases">
        <authorList>
            <person name="Varghese N."/>
            <person name="Submissions S."/>
        </authorList>
    </citation>
    <scope>NUCLEOTIDE SEQUENCE [LARGE SCALE GENOMIC DNA]</scope>
    <source>
        <strain evidence="2">S7</strain>
    </source>
</reference>
<dbReference type="AlphaFoldDB" id="A0A1I5R272"/>
<evidence type="ECO:0000313" key="2">
    <source>
        <dbReference type="Proteomes" id="UP000198892"/>
    </source>
</evidence>
<name>A0A1I5R272_9BACI</name>
<gene>
    <name evidence="1" type="ORF">SAMN05518683_106122</name>
</gene>
<dbReference type="EMBL" id="FOXD01000006">
    <property type="protein sequence ID" value="SFP52585.1"/>
    <property type="molecule type" value="Genomic_DNA"/>
</dbReference>
<protein>
    <recommendedName>
        <fullName evidence="3">DNA repair exonuclease</fullName>
    </recommendedName>
</protein>
<proteinExistence type="predicted"/>